<accession>A0ACC2W0M9</accession>
<sequence length="150" mass="17060">MADAYWLGPREVISVERESSRDSPVLMSGLAIAEPTDRKSYGTIYADMRSGSKGTQESGDSLTGAQFELIDNLIYAIYELRKQGKKLTTPDDILQEMLRQKTFSSRAGWTFTELIVEAARKKFVLYVKKNNGLYIHKFKYEAADFEDLLD</sequence>
<reference evidence="1" key="1">
    <citation type="submission" date="2023-04" db="EMBL/GenBank/DDBJ databases">
        <title>Draft Genome sequencing of Naganishia species isolated from polar environments using Oxford Nanopore Technology.</title>
        <authorList>
            <person name="Leo P."/>
            <person name="Venkateswaran K."/>
        </authorList>
    </citation>
    <scope>NUCLEOTIDE SEQUENCE</scope>
    <source>
        <strain evidence="1">MNA-CCFEE 5261</strain>
    </source>
</reference>
<name>A0ACC2W0M9_9TREE</name>
<organism evidence="1 2">
    <name type="scientific">Naganishia cerealis</name>
    <dbReference type="NCBI Taxonomy" id="610337"/>
    <lineage>
        <taxon>Eukaryota</taxon>
        <taxon>Fungi</taxon>
        <taxon>Dikarya</taxon>
        <taxon>Basidiomycota</taxon>
        <taxon>Agaricomycotina</taxon>
        <taxon>Tremellomycetes</taxon>
        <taxon>Filobasidiales</taxon>
        <taxon>Filobasidiaceae</taxon>
        <taxon>Naganishia</taxon>
    </lineage>
</organism>
<evidence type="ECO:0000313" key="1">
    <source>
        <dbReference type="EMBL" id="KAJ9104789.1"/>
    </source>
</evidence>
<evidence type="ECO:0000313" key="2">
    <source>
        <dbReference type="Proteomes" id="UP001241377"/>
    </source>
</evidence>
<proteinExistence type="predicted"/>
<protein>
    <submittedName>
        <fullName evidence="1">Uncharacterized protein</fullName>
    </submittedName>
</protein>
<dbReference type="EMBL" id="JASBWR010000039">
    <property type="protein sequence ID" value="KAJ9104789.1"/>
    <property type="molecule type" value="Genomic_DNA"/>
</dbReference>
<comment type="caution">
    <text evidence="1">The sequence shown here is derived from an EMBL/GenBank/DDBJ whole genome shotgun (WGS) entry which is preliminary data.</text>
</comment>
<keyword evidence="2" id="KW-1185">Reference proteome</keyword>
<gene>
    <name evidence="1" type="ORF">QFC19_003930</name>
</gene>
<dbReference type="Proteomes" id="UP001241377">
    <property type="component" value="Unassembled WGS sequence"/>
</dbReference>